<dbReference type="GO" id="GO:0000155">
    <property type="term" value="F:phosphorelay sensor kinase activity"/>
    <property type="evidence" value="ECO:0007669"/>
    <property type="project" value="InterPro"/>
</dbReference>
<dbReference type="Proteomes" id="UP000265768">
    <property type="component" value="Unassembled WGS sequence"/>
</dbReference>
<feature type="transmembrane region" description="Helical" evidence="5">
    <location>
        <begin position="70"/>
        <end position="91"/>
    </location>
</feature>
<feature type="transmembrane region" description="Helical" evidence="5">
    <location>
        <begin position="37"/>
        <end position="58"/>
    </location>
</feature>
<dbReference type="CDD" id="cd16917">
    <property type="entry name" value="HATPase_UhpB-NarQ-NarX-like"/>
    <property type="match status" value="1"/>
</dbReference>
<keyword evidence="8" id="KW-1185">Reference proteome</keyword>
<dbReference type="GO" id="GO:0046983">
    <property type="term" value="F:protein dimerization activity"/>
    <property type="evidence" value="ECO:0007669"/>
    <property type="project" value="InterPro"/>
</dbReference>
<feature type="transmembrane region" description="Helical" evidence="5">
    <location>
        <begin position="137"/>
        <end position="158"/>
    </location>
</feature>
<dbReference type="InterPro" id="IPR036890">
    <property type="entry name" value="HATPase_C_sf"/>
</dbReference>
<evidence type="ECO:0000256" key="1">
    <source>
        <dbReference type="ARBA" id="ARBA00022679"/>
    </source>
</evidence>
<evidence type="ECO:0000256" key="3">
    <source>
        <dbReference type="ARBA" id="ARBA00023012"/>
    </source>
</evidence>
<feature type="domain" description="Signal transduction histidine kinase subgroup 3 dimerisation and phosphoacceptor" evidence="6">
    <location>
        <begin position="180"/>
        <end position="246"/>
    </location>
</feature>
<keyword evidence="2 7" id="KW-0418">Kinase</keyword>
<dbReference type="PANTHER" id="PTHR24421">
    <property type="entry name" value="NITRATE/NITRITE SENSOR PROTEIN NARX-RELATED"/>
    <property type="match status" value="1"/>
</dbReference>
<keyword evidence="5" id="KW-0812">Transmembrane</keyword>
<feature type="region of interest" description="Disordered" evidence="4">
    <location>
        <begin position="366"/>
        <end position="385"/>
    </location>
</feature>
<keyword evidence="3" id="KW-0902">Two-component regulatory system</keyword>
<evidence type="ECO:0000259" key="6">
    <source>
        <dbReference type="Pfam" id="PF07730"/>
    </source>
</evidence>
<reference evidence="7 8" key="1">
    <citation type="submission" date="2018-09" db="EMBL/GenBank/DDBJ databases">
        <title>YIM 75507 draft genome.</title>
        <authorList>
            <person name="Tang S."/>
            <person name="Feng Y."/>
        </authorList>
    </citation>
    <scope>NUCLEOTIDE SEQUENCE [LARGE SCALE GENOMIC DNA]</scope>
    <source>
        <strain evidence="7 8">YIM 75507</strain>
    </source>
</reference>
<protein>
    <submittedName>
        <fullName evidence="7">Sensor histidine kinase</fullName>
    </submittedName>
</protein>
<feature type="transmembrane region" description="Helical" evidence="5">
    <location>
        <begin position="111"/>
        <end position="130"/>
    </location>
</feature>
<sequence>MSTRVIAGVAVALFAGSMVLALSLPLVGTALERRSPLLVLAGAGVGLVLTICYSRVLWAAFMRRLTWRHYLDAAAVGLISYGVPAFGGPAWMAMPMAFISVAPIIVRRRAYALALTLASVAVTAVVLLLIDLPTAMALLYGLALLPTIAPMTYGMAWLCRIVDELRQARAELARRAVDEERVRFARDLHDTLGHTLQAIALRAELGERLVADAPDRALRELAEIQRIARTAVHDVREVVRGYRATSLAGELDGLAAVLGAAGISCERPEPPADLPAHVHEPLGWVAREAVTNVLRHSAATWCEVTVHVEDGHVVLEIVNDGGPGATRVVRGNGLTGLAERMKAAGGRLETTSGDGTFRVSAAVPLVPPPGPAEPAPARLPGEVAP</sequence>
<dbReference type="InterPro" id="IPR011712">
    <property type="entry name" value="Sig_transdc_His_kin_sub3_dim/P"/>
</dbReference>
<organism evidence="7 8">
    <name type="scientific">Bailinhaonella thermotolerans</name>
    <dbReference type="NCBI Taxonomy" id="1070861"/>
    <lineage>
        <taxon>Bacteria</taxon>
        <taxon>Bacillati</taxon>
        <taxon>Actinomycetota</taxon>
        <taxon>Actinomycetes</taxon>
        <taxon>Streptosporangiales</taxon>
        <taxon>Streptosporangiaceae</taxon>
        <taxon>Bailinhaonella</taxon>
    </lineage>
</organism>
<keyword evidence="5" id="KW-0472">Membrane</keyword>
<dbReference type="Pfam" id="PF07730">
    <property type="entry name" value="HisKA_3"/>
    <property type="match status" value="1"/>
</dbReference>
<dbReference type="PANTHER" id="PTHR24421:SF63">
    <property type="entry name" value="SENSOR HISTIDINE KINASE DESK"/>
    <property type="match status" value="1"/>
</dbReference>
<feature type="compositionally biased region" description="Low complexity" evidence="4">
    <location>
        <begin position="375"/>
        <end position="385"/>
    </location>
</feature>
<dbReference type="Gene3D" id="1.20.5.1930">
    <property type="match status" value="1"/>
</dbReference>
<dbReference type="AlphaFoldDB" id="A0A3A4B757"/>
<keyword evidence="5" id="KW-1133">Transmembrane helix</keyword>
<evidence type="ECO:0000256" key="4">
    <source>
        <dbReference type="SAM" id="MobiDB-lite"/>
    </source>
</evidence>
<dbReference type="GO" id="GO:0016020">
    <property type="term" value="C:membrane"/>
    <property type="evidence" value="ECO:0007669"/>
    <property type="project" value="InterPro"/>
</dbReference>
<proteinExistence type="predicted"/>
<comment type="caution">
    <text evidence="7">The sequence shown here is derived from an EMBL/GenBank/DDBJ whole genome shotgun (WGS) entry which is preliminary data.</text>
</comment>
<evidence type="ECO:0000256" key="2">
    <source>
        <dbReference type="ARBA" id="ARBA00022777"/>
    </source>
</evidence>
<evidence type="ECO:0000256" key="5">
    <source>
        <dbReference type="SAM" id="Phobius"/>
    </source>
</evidence>
<gene>
    <name evidence="7" type="ORF">D5H75_08205</name>
</gene>
<dbReference type="EMBL" id="QZEY01000002">
    <property type="protein sequence ID" value="RJL34407.1"/>
    <property type="molecule type" value="Genomic_DNA"/>
</dbReference>
<evidence type="ECO:0000313" key="8">
    <source>
        <dbReference type="Proteomes" id="UP000265768"/>
    </source>
</evidence>
<accession>A0A3A4B757</accession>
<name>A0A3A4B757_9ACTN</name>
<evidence type="ECO:0000313" key="7">
    <source>
        <dbReference type="EMBL" id="RJL34407.1"/>
    </source>
</evidence>
<keyword evidence="1" id="KW-0808">Transferase</keyword>
<dbReference type="SUPFAM" id="SSF55874">
    <property type="entry name" value="ATPase domain of HSP90 chaperone/DNA topoisomerase II/histidine kinase"/>
    <property type="match status" value="1"/>
</dbReference>
<dbReference type="InterPro" id="IPR050482">
    <property type="entry name" value="Sensor_HK_TwoCompSys"/>
</dbReference>
<dbReference type="Gene3D" id="3.30.565.10">
    <property type="entry name" value="Histidine kinase-like ATPase, C-terminal domain"/>
    <property type="match status" value="1"/>
</dbReference>